<dbReference type="InterPro" id="IPR001611">
    <property type="entry name" value="Leu-rich_rpt"/>
</dbReference>
<dbReference type="PANTHER" id="PTHR48063:SF90">
    <property type="entry name" value="OS11G0565920 PROTEIN"/>
    <property type="match status" value="1"/>
</dbReference>
<keyword evidence="7" id="KW-0472">Membrane</keyword>
<evidence type="ECO:0000256" key="8">
    <source>
        <dbReference type="ARBA" id="ARBA00023170"/>
    </source>
</evidence>
<evidence type="ECO:0000256" key="6">
    <source>
        <dbReference type="ARBA" id="ARBA00022989"/>
    </source>
</evidence>
<gene>
    <name evidence="10" type="primary">RLP12_4</name>
    <name evidence="10" type="ORF">CFP56_004700</name>
</gene>
<evidence type="ECO:0000313" key="10">
    <source>
        <dbReference type="EMBL" id="KAK7813657.1"/>
    </source>
</evidence>
<keyword evidence="3" id="KW-0812">Transmembrane</keyword>
<protein>
    <submittedName>
        <fullName evidence="10">Receptor-like protein 12</fullName>
    </submittedName>
</protein>
<evidence type="ECO:0000313" key="11">
    <source>
        <dbReference type="Proteomes" id="UP000237347"/>
    </source>
</evidence>
<dbReference type="FunFam" id="3.80.10.10:FF:000383">
    <property type="entry name" value="Leucine-rich repeat receptor protein kinase EMS1"/>
    <property type="match status" value="1"/>
</dbReference>
<keyword evidence="5" id="KW-0677">Repeat</keyword>
<reference evidence="10 11" key="1">
    <citation type="journal article" date="2018" name="Sci. Data">
        <title>The draft genome sequence of cork oak.</title>
        <authorList>
            <person name="Ramos A.M."/>
            <person name="Usie A."/>
            <person name="Barbosa P."/>
            <person name="Barros P.M."/>
            <person name="Capote T."/>
            <person name="Chaves I."/>
            <person name="Simoes F."/>
            <person name="Abreu I."/>
            <person name="Carrasquinho I."/>
            <person name="Faro C."/>
            <person name="Guimaraes J.B."/>
            <person name="Mendonca D."/>
            <person name="Nobrega F."/>
            <person name="Rodrigues L."/>
            <person name="Saibo N.J.M."/>
            <person name="Varela M.C."/>
            <person name="Egas C."/>
            <person name="Matos J."/>
            <person name="Miguel C.M."/>
            <person name="Oliveira M.M."/>
            <person name="Ricardo C.P."/>
            <person name="Goncalves S."/>
        </authorList>
    </citation>
    <scope>NUCLEOTIDE SEQUENCE [LARGE SCALE GENOMIC DNA]</scope>
    <source>
        <strain evidence="11">cv. HL8</strain>
    </source>
</reference>
<dbReference type="Pfam" id="PF12799">
    <property type="entry name" value="LRR_4"/>
    <property type="match status" value="1"/>
</dbReference>
<evidence type="ECO:0000256" key="4">
    <source>
        <dbReference type="ARBA" id="ARBA00022729"/>
    </source>
</evidence>
<dbReference type="SUPFAM" id="SSF52058">
    <property type="entry name" value="L domain-like"/>
    <property type="match status" value="1"/>
</dbReference>
<comment type="subcellular location">
    <subcellularLocation>
        <location evidence="1">Membrane</location>
        <topology evidence="1">Single-pass type I membrane protein</topology>
    </subcellularLocation>
</comment>
<evidence type="ECO:0000256" key="5">
    <source>
        <dbReference type="ARBA" id="ARBA00022737"/>
    </source>
</evidence>
<name>A0AAW0IH45_QUESU</name>
<dbReference type="Gene3D" id="3.80.10.10">
    <property type="entry name" value="Ribonuclease Inhibitor"/>
    <property type="match status" value="3"/>
</dbReference>
<dbReference type="Proteomes" id="UP000237347">
    <property type="component" value="Unassembled WGS sequence"/>
</dbReference>
<keyword evidence="9" id="KW-0325">Glycoprotein</keyword>
<keyword evidence="6" id="KW-1133">Transmembrane helix</keyword>
<keyword evidence="11" id="KW-1185">Reference proteome</keyword>
<accession>A0AAW0IH45</accession>
<evidence type="ECO:0000256" key="2">
    <source>
        <dbReference type="ARBA" id="ARBA00022614"/>
    </source>
</evidence>
<evidence type="ECO:0000256" key="3">
    <source>
        <dbReference type="ARBA" id="ARBA00022692"/>
    </source>
</evidence>
<dbReference type="EMBL" id="PKMF04001212">
    <property type="protein sequence ID" value="KAK7813657.1"/>
    <property type="molecule type" value="Genomic_DNA"/>
</dbReference>
<dbReference type="InterPro" id="IPR046956">
    <property type="entry name" value="RLP23-like"/>
</dbReference>
<comment type="caution">
    <text evidence="10">The sequence shown here is derived from an EMBL/GenBank/DDBJ whole genome shotgun (WGS) entry which is preliminary data.</text>
</comment>
<sequence>MYLSLFDPSFFGEIPPHLSNLSRLIHLDLHYNRDLYPQNLDWVSSLSSLKYLDMRRLNLSGVGENWLTAINMLPALLEKLEHLDLHGNEKITGQLPSCFGNLCKLKTLDLSGNNFSGNIDGFLGNLSTCLNNNLESLAFHSNKLIGKIPDSLGIFGSLRQLSLGYNFFGGSIPASIGKLSSLQLLHLSYKEMNGTIPKSIGQLSELVTLLLDNNS</sequence>
<keyword evidence="2" id="KW-0433">Leucine-rich repeat</keyword>
<evidence type="ECO:0000256" key="1">
    <source>
        <dbReference type="ARBA" id="ARBA00004479"/>
    </source>
</evidence>
<dbReference type="AlphaFoldDB" id="A0AAW0IH45"/>
<proteinExistence type="predicted"/>
<keyword evidence="8" id="KW-0675">Receptor</keyword>
<dbReference type="GO" id="GO:0016020">
    <property type="term" value="C:membrane"/>
    <property type="evidence" value="ECO:0007669"/>
    <property type="project" value="UniProtKB-SubCell"/>
</dbReference>
<dbReference type="PANTHER" id="PTHR48063">
    <property type="entry name" value="LRR RECEPTOR-LIKE KINASE"/>
    <property type="match status" value="1"/>
</dbReference>
<organism evidence="10 11">
    <name type="scientific">Quercus suber</name>
    <name type="common">Cork oak</name>
    <dbReference type="NCBI Taxonomy" id="58331"/>
    <lineage>
        <taxon>Eukaryota</taxon>
        <taxon>Viridiplantae</taxon>
        <taxon>Streptophyta</taxon>
        <taxon>Embryophyta</taxon>
        <taxon>Tracheophyta</taxon>
        <taxon>Spermatophyta</taxon>
        <taxon>Magnoliopsida</taxon>
        <taxon>eudicotyledons</taxon>
        <taxon>Gunneridae</taxon>
        <taxon>Pentapetalae</taxon>
        <taxon>rosids</taxon>
        <taxon>fabids</taxon>
        <taxon>Fagales</taxon>
        <taxon>Fagaceae</taxon>
        <taxon>Quercus</taxon>
    </lineage>
</organism>
<dbReference type="InterPro" id="IPR032675">
    <property type="entry name" value="LRR_dom_sf"/>
</dbReference>
<dbReference type="InterPro" id="IPR025875">
    <property type="entry name" value="Leu-rich_rpt_4"/>
</dbReference>
<evidence type="ECO:0000256" key="7">
    <source>
        <dbReference type="ARBA" id="ARBA00023136"/>
    </source>
</evidence>
<evidence type="ECO:0000256" key="9">
    <source>
        <dbReference type="ARBA" id="ARBA00023180"/>
    </source>
</evidence>
<keyword evidence="4" id="KW-0732">Signal</keyword>
<dbReference type="Pfam" id="PF00560">
    <property type="entry name" value="LRR_1"/>
    <property type="match status" value="2"/>
</dbReference>